<dbReference type="AlphaFoldDB" id="A0A6C0EMU7"/>
<proteinExistence type="predicted"/>
<name>A0A6C0EMU7_9ZZZZ</name>
<evidence type="ECO:0000313" key="1">
    <source>
        <dbReference type="EMBL" id="QHT30377.1"/>
    </source>
</evidence>
<dbReference type="EMBL" id="MN738897">
    <property type="protein sequence ID" value="QHT30377.1"/>
    <property type="molecule type" value="Genomic_DNA"/>
</dbReference>
<protein>
    <submittedName>
        <fullName evidence="1">Uncharacterized protein</fullName>
    </submittedName>
</protein>
<organism evidence="1">
    <name type="scientific">viral metagenome</name>
    <dbReference type="NCBI Taxonomy" id="1070528"/>
    <lineage>
        <taxon>unclassified sequences</taxon>
        <taxon>metagenomes</taxon>
        <taxon>organismal metagenomes</taxon>
    </lineage>
</organism>
<reference evidence="1" key="1">
    <citation type="journal article" date="2020" name="Nature">
        <title>Giant virus diversity and host interactions through global metagenomics.</title>
        <authorList>
            <person name="Schulz F."/>
            <person name="Roux S."/>
            <person name="Paez-Espino D."/>
            <person name="Jungbluth S."/>
            <person name="Walsh D.A."/>
            <person name="Denef V.J."/>
            <person name="McMahon K.D."/>
            <person name="Konstantinidis K.T."/>
            <person name="Eloe-Fadrosh E.A."/>
            <person name="Kyrpides N.C."/>
            <person name="Woyke T."/>
        </authorList>
    </citation>
    <scope>NUCLEOTIDE SEQUENCE</scope>
    <source>
        <strain evidence="1">GVMAG-M-3300009149-34</strain>
    </source>
</reference>
<sequence length="35" mass="4348">METLNELYERLDLHKWWQDELPLNSIIHELPIEND</sequence>
<accession>A0A6C0EMU7</accession>